<organism evidence="2 3">
    <name type="scientific">Candidatus Wallbacteria bacterium HGW-Wallbacteria-1</name>
    <dbReference type="NCBI Taxonomy" id="2013854"/>
    <lineage>
        <taxon>Bacteria</taxon>
        <taxon>Candidatus Walliibacteriota</taxon>
    </lineage>
</organism>
<dbReference type="SUPFAM" id="SSF52172">
    <property type="entry name" value="CheY-like"/>
    <property type="match status" value="1"/>
</dbReference>
<sequence>MTRQVLIVSDKVALKLMYRQLLKGSGRVYTSADLEGCAEFMKDDPESVVILDVSRENTLITEQIQGFCSKWPAASVIALVTNRIHARQYAACPSVVCLDKPVDFSQIKKILAQIISNGSGKLDQKDFFNRRIFQDASQDLSDLSDKLSTAAHVQEVQEILVGLTSILNRLNSACGAITEKGDAENSMGDVGPFFENSPDRDMVSGGFRKFPVKCPVCGHLHLSWEPQTDLFVKTGEDSDFMPLYDGVNPMCYEISVCNRCFYAAMAEDFETIDRKRMDLISLERVNRQRIMAGFDMNYPRAMVQGMKSFELAAECYKFRKPKGFLGNLHLKAAWLARACGEGSSERFYTSRAVDSFEHALSSERILGGPGEILRMRYLLGDLCERLGKFERADALFQEILDDSSARSSAPALLELLHRRREEGYRPLLIPDWGNRGADLADGNASSSDTAPVSDSVKPDQIPDGEVQD</sequence>
<evidence type="ECO:0008006" key="4">
    <source>
        <dbReference type="Google" id="ProtNLM"/>
    </source>
</evidence>
<dbReference type="InterPro" id="IPR018708">
    <property type="entry name" value="DUF2225"/>
</dbReference>
<dbReference type="EMBL" id="PGXC01000003">
    <property type="protein sequence ID" value="PKK91327.1"/>
    <property type="molecule type" value="Genomic_DNA"/>
</dbReference>
<feature type="region of interest" description="Disordered" evidence="1">
    <location>
        <begin position="438"/>
        <end position="468"/>
    </location>
</feature>
<accession>A0A2N1PSL1</accession>
<comment type="caution">
    <text evidence="2">The sequence shown here is derived from an EMBL/GenBank/DDBJ whole genome shotgun (WGS) entry which is preliminary data.</text>
</comment>
<feature type="compositionally biased region" description="Polar residues" evidence="1">
    <location>
        <begin position="443"/>
        <end position="452"/>
    </location>
</feature>
<dbReference type="InterPro" id="IPR011006">
    <property type="entry name" value="CheY-like_superfamily"/>
</dbReference>
<reference evidence="2 3" key="1">
    <citation type="journal article" date="2017" name="ISME J.">
        <title>Potential for microbial H2 and metal transformations associated with novel bacteria and archaea in deep terrestrial subsurface sediments.</title>
        <authorList>
            <person name="Hernsdorf A.W."/>
            <person name="Amano Y."/>
            <person name="Miyakawa K."/>
            <person name="Ise K."/>
            <person name="Suzuki Y."/>
            <person name="Anantharaman K."/>
            <person name="Probst A."/>
            <person name="Burstein D."/>
            <person name="Thomas B.C."/>
            <person name="Banfield J.F."/>
        </authorList>
    </citation>
    <scope>NUCLEOTIDE SEQUENCE [LARGE SCALE GENOMIC DNA]</scope>
    <source>
        <strain evidence="2">HGW-Wallbacteria-1</strain>
    </source>
</reference>
<protein>
    <recommendedName>
        <fullName evidence="4">Response regulatory domain-containing protein</fullName>
    </recommendedName>
</protein>
<dbReference type="Proteomes" id="UP000233256">
    <property type="component" value="Unassembled WGS sequence"/>
</dbReference>
<evidence type="ECO:0000313" key="2">
    <source>
        <dbReference type="EMBL" id="PKK91327.1"/>
    </source>
</evidence>
<gene>
    <name evidence="2" type="ORF">CVV64_06040</name>
</gene>
<name>A0A2N1PSL1_9BACT</name>
<evidence type="ECO:0000256" key="1">
    <source>
        <dbReference type="SAM" id="MobiDB-lite"/>
    </source>
</evidence>
<dbReference type="Pfam" id="PF09986">
    <property type="entry name" value="DUF2225"/>
    <property type="match status" value="1"/>
</dbReference>
<dbReference type="Gene3D" id="3.40.50.2300">
    <property type="match status" value="1"/>
</dbReference>
<proteinExistence type="predicted"/>
<evidence type="ECO:0000313" key="3">
    <source>
        <dbReference type="Proteomes" id="UP000233256"/>
    </source>
</evidence>
<dbReference type="AlphaFoldDB" id="A0A2N1PSL1"/>